<keyword evidence="1" id="KW-0812">Transmembrane</keyword>
<keyword evidence="1" id="KW-1133">Transmembrane helix</keyword>
<feature type="transmembrane region" description="Helical" evidence="1">
    <location>
        <begin position="361"/>
        <end position="381"/>
    </location>
</feature>
<evidence type="ECO:0000313" key="2">
    <source>
        <dbReference type="EMBL" id="HEC77701.1"/>
    </source>
</evidence>
<reference evidence="2" key="1">
    <citation type="journal article" date="2020" name="mSystems">
        <title>Genome- and Community-Level Interaction Insights into Carbon Utilization and Element Cycling Functions of Hydrothermarchaeota in Hydrothermal Sediment.</title>
        <authorList>
            <person name="Zhou Z."/>
            <person name="Liu Y."/>
            <person name="Xu W."/>
            <person name="Pan J."/>
            <person name="Luo Z.H."/>
            <person name="Li M."/>
        </authorList>
    </citation>
    <scope>NUCLEOTIDE SEQUENCE</scope>
    <source>
        <strain evidence="2">HyVt-388</strain>
    </source>
</reference>
<keyword evidence="1" id="KW-0472">Membrane</keyword>
<dbReference type="EMBL" id="DRIG01000014">
    <property type="protein sequence ID" value="HEC77701.1"/>
    <property type="molecule type" value="Genomic_DNA"/>
</dbReference>
<evidence type="ECO:0000313" key="3">
    <source>
        <dbReference type="Proteomes" id="UP000885826"/>
    </source>
</evidence>
<feature type="transmembrane region" description="Helical" evidence="1">
    <location>
        <begin position="267"/>
        <end position="286"/>
    </location>
</feature>
<name>A0A9C9EKY5_UNCW3</name>
<feature type="transmembrane region" description="Helical" evidence="1">
    <location>
        <begin position="387"/>
        <end position="407"/>
    </location>
</feature>
<dbReference type="Proteomes" id="UP000885826">
    <property type="component" value="Unassembled WGS sequence"/>
</dbReference>
<sequence>MYFFTLLCLICIETNLDFDNVQIPFDAEGQIYEIDSLMAQQISFFEDYSKIRRAFLFLEPDSSYVIEIYTQKDKVFLRKRIGVSEETVLEIQKEIAALQTQKKTKVVYDRSGYGRFLRNSFLFAYGVQAPLTAIAFTADDYDFRSSTAVYMLSSAASFFIPLMLTKKCDVSKAHADLYLWGGIHGLYIAGALSSIVDIKFYERGGALITVSGSVIGEYIGFQSVNKFSLSLGRGSMIYIISDFTGLSAAGILGLIDNWQDPLFNYKHYLGASLIGFGGGIATGALLTKNIDLADGDPAIFANCGIVGALSLPIILTWFDGPGDNISEKIYISAGLTGLGLGSYVGHRIVKNKNFTENAGDNIVLGGLAGALTGAGCVFLMKSDDSKVYYTAALAGDIIGALVTARLINPGDSEKHSRLRFYPETMISLALSSVCDTPTRGPLVSFSF</sequence>
<organism evidence="2 3">
    <name type="scientific">candidate division WOR-3 bacterium</name>
    <dbReference type="NCBI Taxonomy" id="2052148"/>
    <lineage>
        <taxon>Bacteria</taxon>
        <taxon>Bacteria division WOR-3</taxon>
    </lineage>
</organism>
<feature type="transmembrane region" description="Helical" evidence="1">
    <location>
        <begin position="177"/>
        <end position="198"/>
    </location>
</feature>
<proteinExistence type="predicted"/>
<comment type="caution">
    <text evidence="2">The sequence shown here is derived from an EMBL/GenBank/DDBJ whole genome shotgun (WGS) entry which is preliminary data.</text>
</comment>
<feature type="transmembrane region" description="Helical" evidence="1">
    <location>
        <begin position="236"/>
        <end position="255"/>
    </location>
</feature>
<feature type="transmembrane region" description="Helical" evidence="1">
    <location>
        <begin position="116"/>
        <end position="136"/>
    </location>
</feature>
<accession>A0A9C9EKY5</accession>
<feature type="transmembrane region" description="Helical" evidence="1">
    <location>
        <begin position="329"/>
        <end position="349"/>
    </location>
</feature>
<dbReference type="AlphaFoldDB" id="A0A9C9EKY5"/>
<protein>
    <submittedName>
        <fullName evidence="2">Uncharacterized protein</fullName>
    </submittedName>
</protein>
<feature type="transmembrane region" description="Helical" evidence="1">
    <location>
        <begin position="298"/>
        <end position="317"/>
    </location>
</feature>
<feature type="transmembrane region" description="Helical" evidence="1">
    <location>
        <begin position="148"/>
        <end position="165"/>
    </location>
</feature>
<gene>
    <name evidence="2" type="ORF">ENI34_00985</name>
</gene>
<evidence type="ECO:0000256" key="1">
    <source>
        <dbReference type="SAM" id="Phobius"/>
    </source>
</evidence>